<keyword evidence="1" id="KW-0472">Membrane</keyword>
<sequence>MRLLSREFLVLVRVEVEGFLRRRSFLALLALTVVPLAVAVLLRGFVRNILAGVGLNASIFRAVWLSTLGARTVTDISSYVGAVMAITPVQFSTVASFAWIIAAMYGAYLFASDIESGRISLILVRPVSRVEIIATKLIAYIVAMALMYTLSAGMLYASFSILFTIQDYPWLIPVSGLLISISTLPLALVAALLGLKLRRSSIAALIAIIIYIVGSFVAAIPIIGASRDGMEDVIAAMRTAIMLDYAEPIHGSFKLPGLIFDAIVSGLDAKLVLTLMGSKAYMPSVGEILAAAILAYVTATILLITILTVYFKRYVV</sequence>
<feature type="transmembrane region" description="Helical" evidence="1">
    <location>
        <begin position="170"/>
        <end position="195"/>
    </location>
</feature>
<feature type="transmembrane region" description="Helical" evidence="1">
    <location>
        <begin position="132"/>
        <end position="150"/>
    </location>
</feature>
<name>A2BIS6_HYPBU</name>
<dbReference type="GeneID" id="4782526"/>
<feature type="transmembrane region" description="Helical" evidence="1">
    <location>
        <begin position="89"/>
        <end position="111"/>
    </location>
</feature>
<gene>
    <name evidence="2" type="ordered locus">Hbut_0001</name>
</gene>
<dbReference type="KEGG" id="hbu:Hbut_0001"/>
<evidence type="ECO:0000313" key="3">
    <source>
        <dbReference type="Proteomes" id="UP000002593"/>
    </source>
</evidence>
<dbReference type="RefSeq" id="WP_011821199.1">
    <property type="nucleotide sequence ID" value="NC_008818.1"/>
</dbReference>
<dbReference type="EnsemblBacteria" id="ABM79882">
    <property type="protein sequence ID" value="ABM79882"/>
    <property type="gene ID" value="Hbut_0001"/>
</dbReference>
<organism evidence="2 3">
    <name type="scientific">Hyperthermus butylicus (strain DSM 5456 / JCM 9403 / PLM1-5)</name>
    <dbReference type="NCBI Taxonomy" id="415426"/>
    <lineage>
        <taxon>Archaea</taxon>
        <taxon>Thermoproteota</taxon>
        <taxon>Thermoprotei</taxon>
        <taxon>Desulfurococcales</taxon>
        <taxon>Pyrodictiaceae</taxon>
        <taxon>Hyperthermus</taxon>
    </lineage>
</organism>
<dbReference type="eggNOG" id="arCOG06095">
    <property type="taxonomic scope" value="Archaea"/>
</dbReference>
<proteinExistence type="predicted"/>
<feature type="transmembrane region" description="Helical" evidence="1">
    <location>
        <begin position="24"/>
        <end position="42"/>
    </location>
</feature>
<feature type="transmembrane region" description="Helical" evidence="1">
    <location>
        <begin position="288"/>
        <end position="311"/>
    </location>
</feature>
<keyword evidence="1" id="KW-0812">Transmembrane</keyword>
<keyword evidence="1" id="KW-1133">Transmembrane helix</keyword>
<keyword evidence="3" id="KW-1185">Reference proteome</keyword>
<feature type="transmembrane region" description="Helical" evidence="1">
    <location>
        <begin position="202"/>
        <end position="223"/>
    </location>
</feature>
<evidence type="ECO:0000313" key="2">
    <source>
        <dbReference type="EMBL" id="ABM79882.1"/>
    </source>
</evidence>
<dbReference type="EMBL" id="CP000493">
    <property type="protein sequence ID" value="ABM79882.1"/>
    <property type="molecule type" value="Genomic_DNA"/>
</dbReference>
<accession>A2BIS6</accession>
<dbReference type="AlphaFoldDB" id="A2BIS6"/>
<reference evidence="2 3" key="1">
    <citation type="journal article" date="2007" name="Archaea">
        <title>The genome of Hyperthermus butylicus: a sulfur-reducing, peptide fermenting, neutrophilic Crenarchaeote growing up to 108 degrees C.</title>
        <authorList>
            <person name="Brugger K."/>
            <person name="Chen L."/>
            <person name="Stark M."/>
            <person name="Zibat A."/>
            <person name="Redder P."/>
            <person name="Ruepp A."/>
            <person name="Awayez M."/>
            <person name="She Q."/>
            <person name="Garrett R.A."/>
            <person name="Klenk H.P."/>
        </authorList>
    </citation>
    <scope>NUCLEOTIDE SEQUENCE [LARGE SCALE GENOMIC DNA]</scope>
    <source>
        <strain evidence="3">DSM 5456 / JCM 9403 / PLM1-5</strain>
    </source>
</reference>
<dbReference type="Proteomes" id="UP000002593">
    <property type="component" value="Chromosome"/>
</dbReference>
<dbReference type="HOGENOM" id="CLU_878811_0_0_2"/>
<evidence type="ECO:0000256" key="1">
    <source>
        <dbReference type="SAM" id="Phobius"/>
    </source>
</evidence>
<protein>
    <submittedName>
        <fullName evidence="2">Uncharacterized protein</fullName>
    </submittedName>
</protein>